<dbReference type="PANTHER" id="PTHR33119">
    <property type="entry name" value="IFI3P"/>
    <property type="match status" value="1"/>
</dbReference>
<reference evidence="4" key="1">
    <citation type="journal article" date="2017" name="Nat. Microbiol.">
        <title>Global analysis of biosynthetic gene clusters reveals vast potential of secondary metabolite production in Penicillium species.</title>
        <authorList>
            <person name="Nielsen J.C."/>
            <person name="Grijseels S."/>
            <person name="Prigent S."/>
            <person name="Ji B."/>
            <person name="Dainat J."/>
            <person name="Nielsen K.F."/>
            <person name="Frisvad J.C."/>
            <person name="Workman M."/>
            <person name="Nielsen J."/>
        </authorList>
    </citation>
    <scope>NUCLEOTIDE SEQUENCE [LARGE SCALE GENOMIC DNA]</scope>
    <source>
        <strain evidence="4">IBT 24891</strain>
    </source>
</reference>
<feature type="domain" description="DUF4246" evidence="2">
    <location>
        <begin position="11"/>
        <end position="88"/>
    </location>
</feature>
<keyword evidence="4" id="KW-1185">Reference proteome</keyword>
<dbReference type="Proteomes" id="UP000191285">
    <property type="component" value="Unassembled WGS sequence"/>
</dbReference>
<dbReference type="AlphaFoldDB" id="A0A1V6T5I9"/>
<dbReference type="InterPro" id="IPR025340">
    <property type="entry name" value="DUF4246"/>
</dbReference>
<evidence type="ECO:0000259" key="2">
    <source>
        <dbReference type="Pfam" id="PF21666"/>
    </source>
</evidence>
<gene>
    <name evidence="3" type="ORF">PENSTE_c011G02177</name>
</gene>
<accession>A0A1V6T5I9</accession>
<evidence type="ECO:0000259" key="1">
    <source>
        <dbReference type="Pfam" id="PF14033"/>
    </source>
</evidence>
<name>A0A1V6T5I9_9EURO</name>
<evidence type="ECO:0000313" key="4">
    <source>
        <dbReference type="Proteomes" id="UP000191285"/>
    </source>
</evidence>
<dbReference type="InterPro" id="IPR049192">
    <property type="entry name" value="DUF4246_C"/>
</dbReference>
<dbReference type="EMBL" id="MLKD01000011">
    <property type="protein sequence ID" value="OQE21645.1"/>
    <property type="molecule type" value="Genomic_DNA"/>
</dbReference>
<proteinExistence type="predicted"/>
<dbReference type="PANTHER" id="PTHR33119:SF1">
    <property type="entry name" value="FE2OG DIOXYGENASE DOMAIN-CONTAINING PROTEIN"/>
    <property type="match status" value="1"/>
</dbReference>
<organism evidence="3 4">
    <name type="scientific">Penicillium steckii</name>
    <dbReference type="NCBI Taxonomy" id="303698"/>
    <lineage>
        <taxon>Eukaryota</taxon>
        <taxon>Fungi</taxon>
        <taxon>Dikarya</taxon>
        <taxon>Ascomycota</taxon>
        <taxon>Pezizomycotina</taxon>
        <taxon>Eurotiomycetes</taxon>
        <taxon>Eurotiomycetidae</taxon>
        <taxon>Eurotiales</taxon>
        <taxon>Aspergillaceae</taxon>
        <taxon>Penicillium</taxon>
    </lineage>
</organism>
<dbReference type="OrthoDB" id="415532at2759"/>
<dbReference type="InterPro" id="IPR049207">
    <property type="entry name" value="DUF4246_N"/>
</dbReference>
<evidence type="ECO:0000313" key="3">
    <source>
        <dbReference type="EMBL" id="OQE21645.1"/>
    </source>
</evidence>
<dbReference type="STRING" id="303698.A0A1V6T5I9"/>
<comment type="caution">
    <text evidence="3">The sequence shown here is derived from an EMBL/GenBank/DDBJ whole genome shotgun (WGS) entry which is preliminary data.</text>
</comment>
<sequence>MASKTNPQLSMPGFNQPLHIGPRNNVLGDFFPGFPMALDSNFYHDEYPGDLVTHREILMMQVMNNITEKPEWNEKVFDEKITTRWRNEIAQSGQDVTIKMMDWIIKELQWKTEMHKEKGIVTVFDVGVIRSDKAVSKDLQDALKNAVKPLEDVPNDQKDYHPNSDDKVVDLVHPSLFPVVYGRTRVLRANVMDLETCFNYIGQGEIIPMVAKDYRGKPGYIALRLVRDTIDRLASFSAKFQWLPCEVELLDNDECRIVSYINNAHPVCHRSLYKTVEKIIARAVPLWEESLNKDESRRINFRESDYNHHPEVRLGKGRSRRITFRRVECGEHPEEEPHYNCSVIEEEEAAFEEMYEKWAKARPIILPEPGEFNRETKNRKRLNMRRHFPDTNLQVVVKLANIELTPEKPIYDGGSWHIEGQMNERICATAIYYYDNENITENTLDFRQRGMAPWSTGQELQCIQ</sequence>
<protein>
    <submittedName>
        <fullName evidence="3">Uncharacterized protein</fullName>
    </submittedName>
</protein>
<dbReference type="Pfam" id="PF21666">
    <property type="entry name" value="DUF4246_N"/>
    <property type="match status" value="1"/>
</dbReference>
<dbReference type="Pfam" id="PF14033">
    <property type="entry name" value="DUF4246"/>
    <property type="match status" value="1"/>
</dbReference>
<feature type="domain" description="DUF4246" evidence="1">
    <location>
        <begin position="99"/>
        <end position="452"/>
    </location>
</feature>